<dbReference type="Gene3D" id="2.60.120.620">
    <property type="entry name" value="q2cbj1_9rhob like domain"/>
    <property type="match status" value="1"/>
</dbReference>
<keyword evidence="2" id="KW-1185">Reference proteome</keyword>
<dbReference type="EMBL" id="JANCMU010000004">
    <property type="protein sequence ID" value="MDG4946426.1"/>
    <property type="molecule type" value="Genomic_DNA"/>
</dbReference>
<comment type="caution">
    <text evidence="1">The sequence shown here is derived from an EMBL/GenBank/DDBJ whole genome shotgun (WGS) entry which is preliminary data.</text>
</comment>
<accession>A0A9X4RV86</accession>
<dbReference type="RefSeq" id="WP_304420826.1">
    <property type="nucleotide sequence ID" value="NZ_JANCMU010000004.1"/>
</dbReference>
<dbReference type="Proteomes" id="UP001152599">
    <property type="component" value="Unassembled WGS sequence"/>
</dbReference>
<protein>
    <recommendedName>
        <fullName evidence="3">Phytanoyl-CoA dioxygenase (PhyH)</fullName>
    </recommendedName>
</protein>
<evidence type="ECO:0008006" key="3">
    <source>
        <dbReference type="Google" id="ProtNLM"/>
    </source>
</evidence>
<dbReference type="SUPFAM" id="SSF51197">
    <property type="entry name" value="Clavaminate synthase-like"/>
    <property type="match status" value="1"/>
</dbReference>
<proteinExistence type="predicted"/>
<gene>
    <name evidence="1" type="ORF">NMK71_08370</name>
</gene>
<sequence length="282" mass="32799">MNKLKYLIDSKEVYTSIQGSPKFNFGKDEILSTEDTDITFHQPWYDEGYSVAPLLNEEEFENLKENLNLSVKNIIEKELSINTKNFTLEKYHQYVKDDDSHFKVVSKTRDLFEDDFIFSTSYLINRLSDLFGFKLTDKIPQSKDKLHIIVRINRPLSYDSNPPHKDIYEVVDDLSFIPKFANFWIPISGVTDKTSLPLASQSHKINEKNICRTFKGGVMEGNQYRVRMIKSWNGSNSLTRSNVTYGQVLMFSSHLIHGLALNEEKDITRVALEFRLFKEDDV</sequence>
<name>A0A9X4RV86_9FLAO</name>
<evidence type="ECO:0000313" key="2">
    <source>
        <dbReference type="Proteomes" id="UP001152599"/>
    </source>
</evidence>
<evidence type="ECO:0000313" key="1">
    <source>
        <dbReference type="EMBL" id="MDG4946426.1"/>
    </source>
</evidence>
<organism evidence="1 2">
    <name type="scientific">Profundicola chukchiensis</name>
    <dbReference type="NCBI Taxonomy" id="2961959"/>
    <lineage>
        <taxon>Bacteria</taxon>
        <taxon>Pseudomonadati</taxon>
        <taxon>Bacteroidota</taxon>
        <taxon>Flavobacteriia</taxon>
        <taxon>Flavobacteriales</taxon>
        <taxon>Weeksellaceae</taxon>
        <taxon>Profundicola</taxon>
    </lineage>
</organism>
<reference evidence="1" key="1">
    <citation type="submission" date="2022-07" db="EMBL/GenBank/DDBJ databases">
        <title>Description and genome-wide analysis of Profundicola chukchiensis gen. nov., sp. nov., marine bacteria isolated from bottom sediments of the Chukchi Sea.</title>
        <authorList>
            <person name="Romanenko L."/>
            <person name="Otstavnykh N."/>
            <person name="Kurilenko V."/>
            <person name="Eremeev V."/>
            <person name="Velansky P."/>
            <person name="Mikhailov V."/>
            <person name="Isaeva M."/>
        </authorList>
    </citation>
    <scope>NUCLEOTIDE SEQUENCE</scope>
    <source>
        <strain evidence="1">KMM 9713</strain>
    </source>
</reference>
<dbReference type="AlphaFoldDB" id="A0A9X4RV86"/>